<name>A0A9W7GN30_9STRA</name>
<feature type="compositionally biased region" description="Pro residues" evidence="9">
    <location>
        <begin position="333"/>
        <end position="342"/>
    </location>
</feature>
<evidence type="ECO:0000256" key="5">
    <source>
        <dbReference type="ARBA" id="ARBA00022919"/>
    </source>
</evidence>
<comment type="caution">
    <text evidence="12">The sequence shown here is derived from an EMBL/GenBank/DDBJ whole genome shotgun (WGS) entry which is preliminary data.</text>
</comment>
<dbReference type="PANTHER" id="PTHR21290">
    <property type="entry name" value="SPHINGOMYELIN SYNTHETASE"/>
    <property type="match status" value="1"/>
</dbReference>
<reference evidence="13" key="1">
    <citation type="journal article" date="2023" name="Commun. Biol.">
        <title>Genome analysis of Parmales, the sister group of diatoms, reveals the evolutionary specialization of diatoms from phago-mixotrophs to photoautotrophs.</title>
        <authorList>
            <person name="Ban H."/>
            <person name="Sato S."/>
            <person name="Yoshikawa S."/>
            <person name="Yamada K."/>
            <person name="Nakamura Y."/>
            <person name="Ichinomiya M."/>
            <person name="Sato N."/>
            <person name="Blanc-Mathieu R."/>
            <person name="Endo H."/>
            <person name="Kuwata A."/>
            <person name="Ogata H."/>
        </authorList>
    </citation>
    <scope>NUCLEOTIDE SEQUENCE [LARGE SCALE GENOMIC DNA]</scope>
</reference>
<feature type="domain" description="Sphingomyelin synthase-like" evidence="11">
    <location>
        <begin position="174"/>
        <end position="242"/>
    </location>
</feature>
<dbReference type="EMBL" id="BRYA01000358">
    <property type="protein sequence ID" value="GMI47781.1"/>
    <property type="molecule type" value="Genomic_DNA"/>
</dbReference>
<dbReference type="GO" id="GO:0005789">
    <property type="term" value="C:endoplasmic reticulum membrane"/>
    <property type="evidence" value="ECO:0007669"/>
    <property type="project" value="TreeGrafter"/>
</dbReference>
<keyword evidence="4 10" id="KW-0812">Transmembrane</keyword>
<evidence type="ECO:0000256" key="4">
    <source>
        <dbReference type="ARBA" id="ARBA00022692"/>
    </source>
</evidence>
<dbReference type="GO" id="GO:0000139">
    <property type="term" value="C:Golgi membrane"/>
    <property type="evidence" value="ECO:0007669"/>
    <property type="project" value="TreeGrafter"/>
</dbReference>
<comment type="subcellular location">
    <subcellularLocation>
        <location evidence="1">Membrane</location>
        <topology evidence="1">Multi-pass membrane protein</topology>
    </subcellularLocation>
</comment>
<keyword evidence="13" id="KW-1185">Reference proteome</keyword>
<evidence type="ECO:0000256" key="7">
    <source>
        <dbReference type="ARBA" id="ARBA00023098"/>
    </source>
</evidence>
<keyword evidence="8 10" id="KW-0472">Membrane</keyword>
<dbReference type="PANTHER" id="PTHR21290:SF62">
    <property type="entry name" value="PHOSPHATIDYLINOSITOL:CERAMIDE INOSITOLPHOSPHOTRANSFERASE 1-RELATED"/>
    <property type="match status" value="1"/>
</dbReference>
<protein>
    <recommendedName>
        <fullName evidence="11">Sphingomyelin synthase-like domain-containing protein</fullName>
    </recommendedName>
</protein>
<comment type="similarity">
    <text evidence="2">Belongs to the sphingomyelin synthase family.</text>
</comment>
<keyword evidence="6 10" id="KW-1133">Transmembrane helix</keyword>
<dbReference type="GO" id="GO:0033188">
    <property type="term" value="F:sphingomyelin synthase activity"/>
    <property type="evidence" value="ECO:0007669"/>
    <property type="project" value="TreeGrafter"/>
</dbReference>
<keyword evidence="7" id="KW-0443">Lipid metabolism</keyword>
<dbReference type="CDD" id="cd01610">
    <property type="entry name" value="PAP2_like"/>
    <property type="match status" value="1"/>
</dbReference>
<sequence length="342" mass="38838">MKHWKMLVFCMLMQVFHSSCTNLVYYLQATNLSGAQRTPLFDVSFKFLPLLTGWMWNLSDIFIYTLITITVFLLVSSIFVSWSFTPKPIYAVLIVRRFFVTLVLLQQLRAISFLTTFLPGASEQCIYEPTEQMKEGGTIAEFLAAPAMEGGNPEGWNPPRSWDQIIFRSDSFTGCGDLMFSSHIMVSTLCVLTVFKYYPSLFLRILTFTLIAIMVPFTLASRKHYTLDVLTSLYVTPMLFELLWVKWGDGDDRSNLERKYGIRYGAKGEAYHISVGNRMFKINADQLPVDFFNSPPSSFEGDIEMADAPSMRSKNSARYKEVPQGVVATLPSESPPHTPSSE</sequence>
<evidence type="ECO:0000256" key="3">
    <source>
        <dbReference type="ARBA" id="ARBA00022679"/>
    </source>
</evidence>
<evidence type="ECO:0000256" key="9">
    <source>
        <dbReference type="SAM" id="MobiDB-lite"/>
    </source>
</evidence>
<evidence type="ECO:0000256" key="1">
    <source>
        <dbReference type="ARBA" id="ARBA00004141"/>
    </source>
</evidence>
<feature type="transmembrane region" description="Helical" evidence="10">
    <location>
        <begin position="201"/>
        <end position="220"/>
    </location>
</feature>
<evidence type="ECO:0000313" key="13">
    <source>
        <dbReference type="Proteomes" id="UP001165065"/>
    </source>
</evidence>
<evidence type="ECO:0000259" key="11">
    <source>
        <dbReference type="Pfam" id="PF14360"/>
    </source>
</evidence>
<keyword evidence="3" id="KW-0808">Transferase</keyword>
<dbReference type="InterPro" id="IPR025749">
    <property type="entry name" value="Sphingomyelin_synth-like_dom"/>
</dbReference>
<evidence type="ECO:0000256" key="10">
    <source>
        <dbReference type="SAM" id="Phobius"/>
    </source>
</evidence>
<dbReference type="GO" id="GO:0005886">
    <property type="term" value="C:plasma membrane"/>
    <property type="evidence" value="ECO:0007669"/>
    <property type="project" value="TreeGrafter"/>
</dbReference>
<dbReference type="OrthoDB" id="422827at2759"/>
<organism evidence="12 13">
    <name type="scientific">Triparma columacea</name>
    <dbReference type="NCBI Taxonomy" id="722753"/>
    <lineage>
        <taxon>Eukaryota</taxon>
        <taxon>Sar</taxon>
        <taxon>Stramenopiles</taxon>
        <taxon>Ochrophyta</taxon>
        <taxon>Bolidophyceae</taxon>
        <taxon>Parmales</taxon>
        <taxon>Triparmaceae</taxon>
        <taxon>Triparma</taxon>
    </lineage>
</organism>
<evidence type="ECO:0000256" key="2">
    <source>
        <dbReference type="ARBA" id="ARBA00005441"/>
    </source>
</evidence>
<dbReference type="GO" id="GO:0047493">
    <property type="term" value="F:ceramide cholinephosphotransferase activity"/>
    <property type="evidence" value="ECO:0007669"/>
    <property type="project" value="TreeGrafter"/>
</dbReference>
<accession>A0A9W7GN30</accession>
<dbReference type="InterPro" id="IPR045221">
    <property type="entry name" value="Sphingomyelin_synth-like"/>
</dbReference>
<proteinExistence type="inferred from homology"/>
<dbReference type="AlphaFoldDB" id="A0A9W7GN30"/>
<dbReference type="GO" id="GO:0046513">
    <property type="term" value="P:ceramide biosynthetic process"/>
    <property type="evidence" value="ECO:0007669"/>
    <property type="project" value="TreeGrafter"/>
</dbReference>
<evidence type="ECO:0000313" key="12">
    <source>
        <dbReference type="EMBL" id="GMI47781.1"/>
    </source>
</evidence>
<feature type="transmembrane region" description="Helical" evidence="10">
    <location>
        <begin position="61"/>
        <end position="82"/>
    </location>
</feature>
<evidence type="ECO:0000256" key="8">
    <source>
        <dbReference type="ARBA" id="ARBA00023136"/>
    </source>
</evidence>
<gene>
    <name evidence="12" type="ORF">TrCOL_g5862</name>
</gene>
<keyword evidence="5" id="KW-0746">Sphingolipid metabolism</keyword>
<dbReference type="Proteomes" id="UP001165065">
    <property type="component" value="Unassembled WGS sequence"/>
</dbReference>
<evidence type="ECO:0000256" key="6">
    <source>
        <dbReference type="ARBA" id="ARBA00022989"/>
    </source>
</evidence>
<dbReference type="Pfam" id="PF14360">
    <property type="entry name" value="PAP2_C"/>
    <property type="match status" value="1"/>
</dbReference>
<feature type="transmembrane region" description="Helical" evidence="10">
    <location>
        <begin position="6"/>
        <end position="27"/>
    </location>
</feature>
<feature type="region of interest" description="Disordered" evidence="9">
    <location>
        <begin position="309"/>
        <end position="342"/>
    </location>
</feature>